<reference evidence="1 2" key="1">
    <citation type="submission" date="2018-06" db="EMBL/GenBank/DDBJ databases">
        <authorList>
            <consortium name="Pathogen Informatics"/>
            <person name="Doyle S."/>
        </authorList>
    </citation>
    <scope>NUCLEOTIDE SEQUENCE [LARGE SCALE GENOMIC DNA]</scope>
    <source>
        <strain evidence="1 2">NCTC10359</strain>
    </source>
</reference>
<dbReference type="EMBL" id="UGQU01000004">
    <property type="protein sequence ID" value="STZ64276.1"/>
    <property type="molecule type" value="Genomic_DNA"/>
</dbReference>
<evidence type="ECO:0000313" key="2">
    <source>
        <dbReference type="Proteomes" id="UP000254437"/>
    </source>
</evidence>
<protein>
    <submittedName>
        <fullName evidence="1">Uncharacterized protein</fullName>
    </submittedName>
</protein>
<proteinExistence type="predicted"/>
<sequence>MKLGRFYMSWGTVMIYIILLYKANYPSTVPHTFFRGYTDNIMDYQSFQLPQDIIDKWRANPTTKKPENDSPRMDTMLSLSKWQWDIIQRG</sequence>
<gene>
    <name evidence="1" type="ORF">NCTC10359_02726</name>
</gene>
<accession>A0A378TU32</accession>
<dbReference type="Proteomes" id="UP000254437">
    <property type="component" value="Unassembled WGS sequence"/>
</dbReference>
<evidence type="ECO:0000313" key="1">
    <source>
        <dbReference type="EMBL" id="STZ64276.1"/>
    </source>
</evidence>
<organism evidence="1 2">
    <name type="scientific">Moraxella lacunata</name>
    <dbReference type="NCBI Taxonomy" id="477"/>
    <lineage>
        <taxon>Bacteria</taxon>
        <taxon>Pseudomonadati</taxon>
        <taxon>Pseudomonadota</taxon>
        <taxon>Gammaproteobacteria</taxon>
        <taxon>Moraxellales</taxon>
        <taxon>Moraxellaceae</taxon>
        <taxon>Moraxella</taxon>
    </lineage>
</organism>
<name>A0A378TU32_MORLA</name>
<dbReference type="AlphaFoldDB" id="A0A378TU32"/>